<name>A0A919TXD4_9CELL</name>
<accession>A0A919TXD4</accession>
<dbReference type="AlphaFoldDB" id="A0A919TXD4"/>
<dbReference type="EMBL" id="BONK01000001">
    <property type="protein sequence ID" value="GIG19295.1"/>
    <property type="molecule type" value="Genomic_DNA"/>
</dbReference>
<dbReference type="PRINTS" id="PR00038">
    <property type="entry name" value="HTHLUXR"/>
</dbReference>
<sequence>MEQLDQLDQPGELALRHVLRRVQDGPHRDESVPDDVQASWRRAAARGLQPDRIHPPYDADVDDGGKLHWAAAPAMTAVSADLPDLRSALLLVDRRVHVVERWTSTPRTAVQMDAVGAAPGFFCDEDVVGTNSIGMAASARGSSLVRGFEHYADVFTHLTCASRAVLDPFTGQLLGVVNLTVADQVSWQLMAALVGRVVHETQQRLLDEAGARSRVLYETFLQARRRAKGAVAAVDGSSLYVNAAGSRLVASTDRETLWAWAQHRGVGGADGAARPAEPVELAAGPVDAECEPVVDGGRLVGALVRFSPSPPTSAADGQDGWGRLTGSERGVAQLVAAGYTNREAAAKLLVSPHTVDYHLRHIFRKLDVESRTQLARIVWEHQRD</sequence>
<dbReference type="PANTHER" id="PTHR44688:SF16">
    <property type="entry name" value="DNA-BINDING TRANSCRIPTIONAL ACTIVATOR DEVR_DOSR"/>
    <property type="match status" value="1"/>
</dbReference>
<keyword evidence="6" id="KW-1185">Reference proteome</keyword>
<dbReference type="CDD" id="cd06170">
    <property type="entry name" value="LuxR_C_like"/>
    <property type="match status" value="1"/>
</dbReference>
<evidence type="ECO:0000313" key="6">
    <source>
        <dbReference type="Proteomes" id="UP000632740"/>
    </source>
</evidence>
<organism evidence="5 6">
    <name type="scientific">Cellulomonas chitinilytica</name>
    <dbReference type="NCBI Taxonomy" id="398759"/>
    <lineage>
        <taxon>Bacteria</taxon>
        <taxon>Bacillati</taxon>
        <taxon>Actinomycetota</taxon>
        <taxon>Actinomycetes</taxon>
        <taxon>Micrococcales</taxon>
        <taxon>Cellulomonadaceae</taxon>
        <taxon>Cellulomonas</taxon>
    </lineage>
</organism>
<dbReference type="InterPro" id="IPR000792">
    <property type="entry name" value="Tscrpt_reg_LuxR_C"/>
</dbReference>
<protein>
    <recommendedName>
        <fullName evidence="4">HTH luxR-type domain-containing protein</fullName>
    </recommendedName>
</protein>
<dbReference type="Pfam" id="PF00196">
    <property type="entry name" value="GerE"/>
    <property type="match status" value="1"/>
</dbReference>
<dbReference type="GO" id="GO:0003677">
    <property type="term" value="F:DNA binding"/>
    <property type="evidence" value="ECO:0007669"/>
    <property type="project" value="UniProtKB-KW"/>
</dbReference>
<keyword evidence="3" id="KW-0804">Transcription</keyword>
<dbReference type="PROSITE" id="PS50043">
    <property type="entry name" value="HTH_LUXR_2"/>
    <property type="match status" value="1"/>
</dbReference>
<dbReference type="RefSeq" id="WP_239069678.1">
    <property type="nucleotide sequence ID" value="NZ_BONK01000001.1"/>
</dbReference>
<proteinExistence type="predicted"/>
<dbReference type="SMART" id="SM00421">
    <property type="entry name" value="HTH_LUXR"/>
    <property type="match status" value="1"/>
</dbReference>
<dbReference type="Proteomes" id="UP000632740">
    <property type="component" value="Unassembled WGS sequence"/>
</dbReference>
<dbReference type="Gene3D" id="1.10.10.10">
    <property type="entry name" value="Winged helix-like DNA-binding domain superfamily/Winged helix DNA-binding domain"/>
    <property type="match status" value="1"/>
</dbReference>
<dbReference type="Gene3D" id="3.30.450.40">
    <property type="match status" value="1"/>
</dbReference>
<evidence type="ECO:0000313" key="5">
    <source>
        <dbReference type="EMBL" id="GIG19295.1"/>
    </source>
</evidence>
<reference evidence="5" key="1">
    <citation type="submission" date="2021-01" db="EMBL/GenBank/DDBJ databases">
        <title>Whole genome shotgun sequence of Cellulomonas chitinilytica NBRC 110799.</title>
        <authorList>
            <person name="Komaki H."/>
            <person name="Tamura T."/>
        </authorList>
    </citation>
    <scope>NUCLEOTIDE SEQUENCE</scope>
    <source>
        <strain evidence="5">NBRC 110799</strain>
    </source>
</reference>
<dbReference type="InterPro" id="IPR029016">
    <property type="entry name" value="GAF-like_dom_sf"/>
</dbReference>
<dbReference type="GO" id="GO:0006355">
    <property type="term" value="P:regulation of DNA-templated transcription"/>
    <property type="evidence" value="ECO:0007669"/>
    <property type="project" value="InterPro"/>
</dbReference>
<evidence type="ECO:0000256" key="2">
    <source>
        <dbReference type="ARBA" id="ARBA00023125"/>
    </source>
</evidence>
<feature type="domain" description="HTH luxR-type" evidence="4">
    <location>
        <begin position="317"/>
        <end position="382"/>
    </location>
</feature>
<evidence type="ECO:0000256" key="3">
    <source>
        <dbReference type="ARBA" id="ARBA00023163"/>
    </source>
</evidence>
<dbReference type="InterPro" id="IPR036388">
    <property type="entry name" value="WH-like_DNA-bd_sf"/>
</dbReference>
<gene>
    <name evidence="5" type="ORF">Cch01nite_00190</name>
</gene>
<dbReference type="PANTHER" id="PTHR44688">
    <property type="entry name" value="DNA-BINDING TRANSCRIPTIONAL ACTIVATOR DEVR_DOSR"/>
    <property type="match status" value="1"/>
</dbReference>
<evidence type="ECO:0000259" key="4">
    <source>
        <dbReference type="PROSITE" id="PS50043"/>
    </source>
</evidence>
<dbReference type="InterPro" id="IPR016032">
    <property type="entry name" value="Sig_transdc_resp-reg_C-effctor"/>
</dbReference>
<keyword evidence="2" id="KW-0238">DNA-binding</keyword>
<comment type="caution">
    <text evidence="5">The sequence shown here is derived from an EMBL/GenBank/DDBJ whole genome shotgun (WGS) entry which is preliminary data.</text>
</comment>
<evidence type="ECO:0000256" key="1">
    <source>
        <dbReference type="ARBA" id="ARBA00023015"/>
    </source>
</evidence>
<keyword evidence="1" id="KW-0805">Transcription regulation</keyword>
<dbReference type="SUPFAM" id="SSF46894">
    <property type="entry name" value="C-terminal effector domain of the bipartite response regulators"/>
    <property type="match status" value="1"/>
</dbReference>